<keyword evidence="13" id="KW-1185">Reference proteome</keyword>
<evidence type="ECO:0000259" key="11">
    <source>
        <dbReference type="SMART" id="SM00831"/>
    </source>
</evidence>
<dbReference type="SMART" id="SM00831">
    <property type="entry name" value="Cation_ATPase_N"/>
    <property type="match status" value="1"/>
</dbReference>
<dbReference type="InterPro" id="IPR004014">
    <property type="entry name" value="ATPase_P-typ_cation-transptr_N"/>
</dbReference>
<dbReference type="NCBIfam" id="TIGR01494">
    <property type="entry name" value="ATPase_P-type"/>
    <property type="match status" value="2"/>
</dbReference>
<dbReference type="InterPro" id="IPR036412">
    <property type="entry name" value="HAD-like_sf"/>
</dbReference>
<dbReference type="SUPFAM" id="SSF81660">
    <property type="entry name" value="Metal cation-transporting ATPase, ATP-binding domain N"/>
    <property type="match status" value="1"/>
</dbReference>
<dbReference type="EMBL" id="VIAE01000009">
    <property type="protein sequence ID" value="TVY12145.1"/>
    <property type="molecule type" value="Genomic_DNA"/>
</dbReference>
<name>A0A559KJ34_9MOLU</name>
<dbReference type="Pfam" id="PF00689">
    <property type="entry name" value="Cation_ATPase_C"/>
    <property type="match status" value="1"/>
</dbReference>
<dbReference type="GO" id="GO:1902600">
    <property type="term" value="P:proton transmembrane transport"/>
    <property type="evidence" value="ECO:0007669"/>
    <property type="project" value="TreeGrafter"/>
</dbReference>
<keyword evidence="7" id="KW-1278">Translocase</keyword>
<evidence type="ECO:0000256" key="10">
    <source>
        <dbReference type="SAM" id="Phobius"/>
    </source>
</evidence>
<dbReference type="Pfam" id="PF13246">
    <property type="entry name" value="Cation_ATPase"/>
    <property type="match status" value="1"/>
</dbReference>
<feature type="transmembrane region" description="Helical" evidence="10">
    <location>
        <begin position="61"/>
        <end position="80"/>
    </location>
</feature>
<dbReference type="InterPro" id="IPR059000">
    <property type="entry name" value="ATPase_P-type_domA"/>
</dbReference>
<evidence type="ECO:0000256" key="2">
    <source>
        <dbReference type="ARBA" id="ARBA00005675"/>
    </source>
</evidence>
<dbReference type="Gene3D" id="3.40.50.1000">
    <property type="entry name" value="HAD superfamily/HAD-like"/>
    <property type="match status" value="1"/>
</dbReference>
<keyword evidence="6" id="KW-0067">ATP-binding</keyword>
<reference evidence="12 13" key="1">
    <citation type="submission" date="2019-06" db="EMBL/GenBank/DDBJ databases">
        <title>Draft Genome Sequence of Candidatus Phytoplasma pini-Related Strain MDPP: A Resource for Comparative Genomics of Gymnosperm-infecting Phytoplasmas.</title>
        <authorList>
            <person name="Cai W."/>
            <person name="Costanzo S."/>
            <person name="Shao J."/>
            <person name="Zhao Y."/>
            <person name="Davis R."/>
        </authorList>
    </citation>
    <scope>NUCLEOTIDE SEQUENCE [LARGE SCALE GENOMIC DNA]</scope>
    <source>
        <strain evidence="12 13">MDPP</strain>
    </source>
</reference>
<dbReference type="Gene3D" id="2.70.150.10">
    <property type="entry name" value="Calcium-transporting ATPase, cytoplasmic transduction domain A"/>
    <property type="match status" value="1"/>
</dbReference>
<keyword evidence="3" id="KW-1003">Cell membrane</keyword>
<dbReference type="GO" id="GO:0005886">
    <property type="term" value="C:plasma membrane"/>
    <property type="evidence" value="ECO:0007669"/>
    <property type="project" value="UniProtKB-SubCell"/>
</dbReference>
<dbReference type="GO" id="GO:0005524">
    <property type="term" value="F:ATP binding"/>
    <property type="evidence" value="ECO:0007669"/>
    <property type="project" value="UniProtKB-KW"/>
</dbReference>
<dbReference type="PANTHER" id="PTHR43294">
    <property type="entry name" value="SODIUM/POTASSIUM-TRANSPORTING ATPASE SUBUNIT ALPHA"/>
    <property type="match status" value="1"/>
</dbReference>
<dbReference type="AlphaFoldDB" id="A0A559KJ34"/>
<evidence type="ECO:0000256" key="3">
    <source>
        <dbReference type="ARBA" id="ARBA00022475"/>
    </source>
</evidence>
<evidence type="ECO:0000313" key="13">
    <source>
        <dbReference type="Proteomes" id="UP000320078"/>
    </source>
</evidence>
<comment type="similarity">
    <text evidence="2">Belongs to the cation transport ATPase (P-type) (TC 3.A.3) family. Type IIA subfamily.</text>
</comment>
<dbReference type="Pfam" id="PF00122">
    <property type="entry name" value="E1-E2_ATPase"/>
    <property type="match status" value="1"/>
</dbReference>
<dbReference type="InterPro" id="IPR044492">
    <property type="entry name" value="P_typ_ATPase_HD_dom"/>
</dbReference>
<evidence type="ECO:0000256" key="5">
    <source>
        <dbReference type="ARBA" id="ARBA00022741"/>
    </source>
</evidence>
<evidence type="ECO:0000256" key="9">
    <source>
        <dbReference type="ARBA" id="ARBA00023136"/>
    </source>
</evidence>
<dbReference type="Gene3D" id="3.40.1110.10">
    <property type="entry name" value="Calcium-transporting ATPase, cytoplasmic domain N"/>
    <property type="match status" value="1"/>
</dbReference>
<feature type="transmembrane region" description="Helical" evidence="10">
    <location>
        <begin position="745"/>
        <end position="765"/>
    </location>
</feature>
<proteinExistence type="inferred from homology"/>
<dbReference type="GO" id="GO:0030007">
    <property type="term" value="P:intracellular potassium ion homeostasis"/>
    <property type="evidence" value="ECO:0007669"/>
    <property type="project" value="TreeGrafter"/>
</dbReference>
<dbReference type="RefSeq" id="WP_144658514.1">
    <property type="nucleotide sequence ID" value="NZ_VIAE01000009.1"/>
</dbReference>
<accession>A0A559KJ34</accession>
<dbReference type="GO" id="GO:0005391">
    <property type="term" value="F:P-type sodium:potassium-exchanging transporter activity"/>
    <property type="evidence" value="ECO:0007669"/>
    <property type="project" value="TreeGrafter"/>
</dbReference>
<dbReference type="PRINTS" id="PR00120">
    <property type="entry name" value="HATPASE"/>
</dbReference>
<dbReference type="SFLD" id="SFLDF00027">
    <property type="entry name" value="p-type_atpase"/>
    <property type="match status" value="1"/>
</dbReference>
<dbReference type="SUPFAM" id="SSF81665">
    <property type="entry name" value="Calcium ATPase, transmembrane domain M"/>
    <property type="match status" value="1"/>
</dbReference>
<feature type="transmembrane region" description="Helical" evidence="10">
    <location>
        <begin position="708"/>
        <end position="733"/>
    </location>
</feature>
<dbReference type="InterPro" id="IPR018303">
    <property type="entry name" value="ATPase_P-typ_P_site"/>
</dbReference>
<dbReference type="InterPro" id="IPR006068">
    <property type="entry name" value="ATPase_P-typ_cation-transptr_C"/>
</dbReference>
<dbReference type="GO" id="GO:1990573">
    <property type="term" value="P:potassium ion import across plasma membrane"/>
    <property type="evidence" value="ECO:0007669"/>
    <property type="project" value="TreeGrafter"/>
</dbReference>
<dbReference type="GO" id="GO:0036376">
    <property type="term" value="P:sodium ion export across plasma membrane"/>
    <property type="evidence" value="ECO:0007669"/>
    <property type="project" value="TreeGrafter"/>
</dbReference>
<evidence type="ECO:0000256" key="1">
    <source>
        <dbReference type="ARBA" id="ARBA00004651"/>
    </source>
</evidence>
<keyword evidence="8 10" id="KW-1133">Transmembrane helix</keyword>
<comment type="caution">
    <text evidence="12">The sequence shown here is derived from an EMBL/GenBank/DDBJ whole genome shotgun (WGS) entry which is preliminary data.</text>
</comment>
<sequence>MDSFLYQCHINLLETKLKTNFIQGLNTSQVKEKLLIEGLNKLVKNKKISLWKKILQQFRDLFVCILLLSAIITFFIGIIYKQQEEIFESILILIIVFINIFLNLFYEKQKKKSLKLVKEKTKPYARVVRDGVLQLVLKEELVVGDIVFVETGDVVPADIRIIQSNNLKVDESILTGETASIIKEFCEEKNGSFDLFNSYHLIFRDTTVIYGNSKGVVVYTGKKTQIGKITKFIFENQDKKSPLEENIQQLTKFLSLLILFLVGFNFIINLSKNYFTQKNINFFIIQKLFLISIALAVAVIPESLLTIITIILTIGVKKLLSQKTIIKKLRTLETLGSINIICTDKTGTLTENKMKIQNLYFFHQNVKINKSLKHHELSQIIIKLITYGILCNSHDISFSIKPNIKNLIDPIDQSFIDLAYFLNLNIYQMQSQNVKIKEFPFDSKHKLMITIHKNNKGCLLVVKGAAELILRLSSFIEKEENQIIKKNKINEKIIEENSNLIASQEGYKILGVAYSFFDEKILLSKNLSINDILEKINKNLIFLGIYCIEDPIRAEILPIIKELKKASIIPIMITGDNLYTAQNVAYRLKIFDYKTDLAITGTTLDQWSEKEFLKKLPFIKVYARTNPEHKLKIIQTLQKKGNIVAMIGDGVNDAVSIKKADVGIAMGITGTEITKKASDMILTNDDFTTVKTAIFEGRNIFKNIQKSILFLLSCNTGEIIVILYNTILGHFLFKTDLVILTAFQILWINLITDSLVAVALGMEPPEKNLMQEKPRNIKTSFLNKKLILKIIAEGFMIGSSTFLSAWIGYKIHGNSKEYAQTFAFTVLIFSQLIHVFNLRNLKKSIFKIKPNWYLRKFFFLSCFLQIMLFVIPFLQQKFQLYPLSKLDIFIIFMFSFVPLIISEIIKKIFFKK</sequence>
<dbReference type="PROSITE" id="PS00154">
    <property type="entry name" value="ATPASE_E1_E2"/>
    <property type="match status" value="1"/>
</dbReference>
<comment type="subcellular location">
    <subcellularLocation>
        <location evidence="1">Cell membrane</location>
        <topology evidence="1">Multi-pass membrane protein</topology>
    </subcellularLocation>
</comment>
<dbReference type="OrthoDB" id="9813266at2"/>
<feature type="transmembrane region" description="Helical" evidence="10">
    <location>
        <begin position="786"/>
        <end position="806"/>
    </location>
</feature>
<evidence type="ECO:0000256" key="7">
    <source>
        <dbReference type="ARBA" id="ARBA00022967"/>
    </source>
</evidence>
<dbReference type="SFLD" id="SFLDS00003">
    <property type="entry name" value="Haloacid_Dehalogenase"/>
    <property type="match status" value="1"/>
</dbReference>
<keyword evidence="9 10" id="KW-0472">Membrane</keyword>
<dbReference type="InterPro" id="IPR023214">
    <property type="entry name" value="HAD_sf"/>
</dbReference>
<dbReference type="InterPro" id="IPR008250">
    <property type="entry name" value="ATPase_P-typ_transduc_dom_A_sf"/>
</dbReference>
<evidence type="ECO:0000313" key="12">
    <source>
        <dbReference type="EMBL" id="TVY12145.1"/>
    </source>
</evidence>
<organism evidence="12 13">
    <name type="scientific">Candidatus Phytoplasma pini</name>
    <dbReference type="NCBI Taxonomy" id="267362"/>
    <lineage>
        <taxon>Bacteria</taxon>
        <taxon>Bacillati</taxon>
        <taxon>Mycoplasmatota</taxon>
        <taxon>Mollicutes</taxon>
        <taxon>Acholeplasmatales</taxon>
        <taxon>Acholeplasmataceae</taxon>
        <taxon>Candidatus Phytoplasma</taxon>
    </lineage>
</organism>
<gene>
    <name evidence="12" type="ORF">MDPP_00324</name>
</gene>
<feature type="transmembrane region" description="Helical" evidence="10">
    <location>
        <begin position="86"/>
        <end position="106"/>
    </location>
</feature>
<dbReference type="Proteomes" id="UP000320078">
    <property type="component" value="Unassembled WGS sequence"/>
</dbReference>
<dbReference type="SFLD" id="SFLDG00002">
    <property type="entry name" value="C1.7:_P-type_atpase_like"/>
    <property type="match status" value="1"/>
</dbReference>
<dbReference type="InterPro" id="IPR023299">
    <property type="entry name" value="ATPase_P-typ_cyto_dom_N"/>
</dbReference>
<evidence type="ECO:0000256" key="6">
    <source>
        <dbReference type="ARBA" id="ARBA00022840"/>
    </source>
</evidence>
<dbReference type="Pfam" id="PF00690">
    <property type="entry name" value="Cation_ATPase_N"/>
    <property type="match status" value="1"/>
</dbReference>
<dbReference type="PRINTS" id="PR00119">
    <property type="entry name" value="CATATPASE"/>
</dbReference>
<keyword evidence="5" id="KW-0547">Nucleotide-binding</keyword>
<feature type="domain" description="Cation-transporting P-type ATPase N-terminal" evidence="11">
    <location>
        <begin position="4"/>
        <end position="78"/>
    </location>
</feature>
<dbReference type="PANTHER" id="PTHR43294:SF21">
    <property type="entry name" value="CATION TRANSPORTING ATPASE"/>
    <property type="match status" value="1"/>
</dbReference>
<dbReference type="InterPro" id="IPR050510">
    <property type="entry name" value="Cation_transp_ATPase_P-type"/>
</dbReference>
<keyword evidence="4 10" id="KW-0812">Transmembrane</keyword>
<feature type="transmembrane region" description="Helical" evidence="10">
    <location>
        <begin position="857"/>
        <end position="874"/>
    </location>
</feature>
<dbReference type="InterPro" id="IPR001757">
    <property type="entry name" value="P_typ_ATPase"/>
</dbReference>
<dbReference type="GO" id="GO:0016887">
    <property type="term" value="F:ATP hydrolysis activity"/>
    <property type="evidence" value="ECO:0007669"/>
    <property type="project" value="InterPro"/>
</dbReference>
<feature type="transmembrane region" description="Helical" evidence="10">
    <location>
        <begin position="250"/>
        <end position="268"/>
    </location>
</feature>
<protein>
    <submittedName>
        <fullName evidence="12">P-type ATPase</fullName>
    </submittedName>
</protein>
<evidence type="ECO:0000256" key="4">
    <source>
        <dbReference type="ARBA" id="ARBA00022692"/>
    </source>
</evidence>
<dbReference type="GO" id="GO:0006883">
    <property type="term" value="P:intracellular sodium ion homeostasis"/>
    <property type="evidence" value="ECO:0007669"/>
    <property type="project" value="TreeGrafter"/>
</dbReference>
<dbReference type="SUPFAM" id="SSF81653">
    <property type="entry name" value="Calcium ATPase, transduction domain A"/>
    <property type="match status" value="1"/>
</dbReference>
<dbReference type="InterPro" id="IPR023298">
    <property type="entry name" value="ATPase_P-typ_TM_dom_sf"/>
</dbReference>
<feature type="transmembrane region" description="Helical" evidence="10">
    <location>
        <begin position="818"/>
        <end position="836"/>
    </location>
</feature>
<dbReference type="Gene3D" id="1.20.1110.10">
    <property type="entry name" value="Calcium-transporting ATPase, transmembrane domain"/>
    <property type="match status" value="1"/>
</dbReference>
<evidence type="ECO:0000256" key="8">
    <source>
        <dbReference type="ARBA" id="ARBA00022989"/>
    </source>
</evidence>
<feature type="transmembrane region" description="Helical" evidence="10">
    <location>
        <begin position="288"/>
        <end position="314"/>
    </location>
</feature>
<feature type="transmembrane region" description="Helical" evidence="10">
    <location>
        <begin position="886"/>
        <end position="905"/>
    </location>
</feature>
<dbReference type="SUPFAM" id="SSF56784">
    <property type="entry name" value="HAD-like"/>
    <property type="match status" value="1"/>
</dbReference>